<feature type="transmembrane region" description="Helical" evidence="6">
    <location>
        <begin position="300"/>
        <end position="322"/>
    </location>
</feature>
<feature type="transmembrane region" description="Helical" evidence="6">
    <location>
        <begin position="229"/>
        <end position="246"/>
    </location>
</feature>
<feature type="transmembrane region" description="Helical" evidence="6">
    <location>
        <begin position="266"/>
        <end position="288"/>
    </location>
</feature>
<dbReference type="InterPro" id="IPR011701">
    <property type="entry name" value="MFS"/>
</dbReference>
<evidence type="ECO:0000313" key="8">
    <source>
        <dbReference type="EMBL" id="TGA97935.1"/>
    </source>
</evidence>
<evidence type="ECO:0000256" key="2">
    <source>
        <dbReference type="ARBA" id="ARBA00022448"/>
    </source>
</evidence>
<dbReference type="GO" id="GO:0005886">
    <property type="term" value="C:plasma membrane"/>
    <property type="evidence" value="ECO:0007669"/>
    <property type="project" value="UniProtKB-SubCell"/>
</dbReference>
<feature type="transmembrane region" description="Helical" evidence="6">
    <location>
        <begin position="357"/>
        <end position="378"/>
    </location>
</feature>
<dbReference type="InterPro" id="IPR036259">
    <property type="entry name" value="MFS_trans_sf"/>
</dbReference>
<dbReference type="EMBL" id="SRJD01000010">
    <property type="protein sequence ID" value="TGA97935.1"/>
    <property type="molecule type" value="Genomic_DNA"/>
</dbReference>
<keyword evidence="3 6" id="KW-0812">Transmembrane</keyword>
<dbReference type="GO" id="GO:0022857">
    <property type="term" value="F:transmembrane transporter activity"/>
    <property type="evidence" value="ECO:0007669"/>
    <property type="project" value="InterPro"/>
</dbReference>
<evidence type="ECO:0000256" key="5">
    <source>
        <dbReference type="ARBA" id="ARBA00023136"/>
    </source>
</evidence>
<dbReference type="RefSeq" id="WP_135348598.1">
    <property type="nucleotide sequence ID" value="NZ_SRJD01000010.1"/>
</dbReference>
<feature type="transmembrane region" description="Helical" evidence="6">
    <location>
        <begin position="42"/>
        <end position="65"/>
    </location>
</feature>
<dbReference type="PANTHER" id="PTHR42718:SF9">
    <property type="entry name" value="MAJOR FACILITATOR SUPERFAMILY MULTIDRUG TRANSPORTER MFSC"/>
    <property type="match status" value="1"/>
</dbReference>
<keyword evidence="4 6" id="KW-1133">Transmembrane helix</keyword>
<evidence type="ECO:0000256" key="6">
    <source>
        <dbReference type="SAM" id="Phobius"/>
    </source>
</evidence>
<feature type="transmembrane region" description="Helical" evidence="6">
    <location>
        <begin position="166"/>
        <end position="185"/>
    </location>
</feature>
<feature type="domain" description="Major facilitator superfamily (MFS) profile" evidence="7">
    <location>
        <begin position="11"/>
        <end position="452"/>
    </location>
</feature>
<dbReference type="OrthoDB" id="102502at2"/>
<gene>
    <name evidence="8" type="ORF">E4665_09690</name>
</gene>
<organism evidence="8 9">
    <name type="scientific">Sporolactobacillus shoreae</name>
    <dbReference type="NCBI Taxonomy" id="1465501"/>
    <lineage>
        <taxon>Bacteria</taxon>
        <taxon>Bacillati</taxon>
        <taxon>Bacillota</taxon>
        <taxon>Bacilli</taxon>
        <taxon>Bacillales</taxon>
        <taxon>Sporolactobacillaceae</taxon>
        <taxon>Sporolactobacillus</taxon>
    </lineage>
</organism>
<comment type="caution">
    <text evidence="8">The sequence shown here is derived from an EMBL/GenBank/DDBJ whole genome shotgun (WGS) entry which is preliminary data.</text>
</comment>
<dbReference type="SUPFAM" id="SSF103473">
    <property type="entry name" value="MFS general substrate transporter"/>
    <property type="match status" value="1"/>
</dbReference>
<evidence type="ECO:0000259" key="7">
    <source>
        <dbReference type="PROSITE" id="PS50850"/>
    </source>
</evidence>
<reference evidence="8 9" key="1">
    <citation type="journal article" date="2015" name="Int. J. Syst. Evol. Microbiol.">
        <title>Sporolactobacillus shoreae sp. nov. and Sporolactobacillus spathodeae sp. nov., two spore-forming lactic acid bacteria isolated from tree barks in Thailand.</title>
        <authorList>
            <person name="Thamacharoensuk T."/>
            <person name="Kitahara M."/>
            <person name="Ohkuma M."/>
            <person name="Thongchul N."/>
            <person name="Tanasupawat S."/>
        </authorList>
    </citation>
    <scope>NUCLEOTIDE SEQUENCE [LARGE SCALE GENOMIC DNA]</scope>
    <source>
        <strain evidence="8 9">BK92</strain>
    </source>
</reference>
<evidence type="ECO:0000256" key="3">
    <source>
        <dbReference type="ARBA" id="ARBA00022692"/>
    </source>
</evidence>
<dbReference type="PANTHER" id="PTHR42718">
    <property type="entry name" value="MAJOR FACILITATOR SUPERFAMILY MULTIDRUG TRANSPORTER MFSC"/>
    <property type="match status" value="1"/>
</dbReference>
<keyword evidence="2" id="KW-0813">Transport</keyword>
<feature type="transmembrane region" description="Helical" evidence="6">
    <location>
        <begin position="428"/>
        <end position="448"/>
    </location>
</feature>
<feature type="transmembrane region" description="Helical" evidence="6">
    <location>
        <begin position="403"/>
        <end position="422"/>
    </location>
</feature>
<accession>A0A4Z0GNJ1</accession>
<dbReference type="Gene3D" id="1.20.1720.10">
    <property type="entry name" value="Multidrug resistance protein D"/>
    <property type="match status" value="1"/>
</dbReference>
<dbReference type="InterPro" id="IPR020846">
    <property type="entry name" value="MFS_dom"/>
</dbReference>
<comment type="subcellular location">
    <subcellularLocation>
        <location evidence="1">Cell membrane</location>
        <topology evidence="1">Multi-pass membrane protein</topology>
    </subcellularLocation>
</comment>
<dbReference type="Gene3D" id="1.20.1250.20">
    <property type="entry name" value="MFS general substrate transporter like domains"/>
    <property type="match status" value="1"/>
</dbReference>
<proteinExistence type="predicted"/>
<evidence type="ECO:0000256" key="4">
    <source>
        <dbReference type="ARBA" id="ARBA00022989"/>
    </source>
</evidence>
<dbReference type="AlphaFoldDB" id="A0A4Z0GNJ1"/>
<sequence>MIRLKKSHTAFLAAICSGTILNPLNSSMIALALHSIQNDYRLSFATVSWLVSGFYLASAVGQPLTGKIGDLAGRKRIFMIGLVIAAVAALGAPLAPAFLFLLLMRILQAVGSSAVYPSGVALVQGNVTHNKQASSLAVLAICASVMTAFGPTVGGFLIVLGGWQSIFYVNLPFILVSFTLGWLVIPKDVKKVGADFRSIVRGLDLPGVILFSLGMIFMLWFLLTLEEKVHFGAMAIGLLSFVLFAWHEWRTEKPFVDLRLLGKNHALSLVYLLFILMNVANYCLFYGMPAYFQSALHFSVRVSGAMMLFMSMASVAVSLLAGRWIDRVGTGTPIRISAAATAVGAFMLFLVSADQSLWTIGIFLVVMGAGYGIGNVALQSAMLDASPKESVGISSGLFQTCRYIGSIVSSAVLGMIFGTSITPGHLFTLTWVLIGVSVPALLLSLSFYRSGKRRLSAE</sequence>
<feature type="transmembrane region" description="Helical" evidence="6">
    <location>
        <begin position="205"/>
        <end position="223"/>
    </location>
</feature>
<feature type="transmembrane region" description="Helical" evidence="6">
    <location>
        <begin position="77"/>
        <end position="100"/>
    </location>
</feature>
<feature type="transmembrane region" description="Helical" evidence="6">
    <location>
        <begin position="334"/>
        <end position="351"/>
    </location>
</feature>
<feature type="transmembrane region" description="Helical" evidence="6">
    <location>
        <begin position="136"/>
        <end position="160"/>
    </location>
</feature>
<keyword evidence="9" id="KW-1185">Reference proteome</keyword>
<dbReference type="CDD" id="cd17321">
    <property type="entry name" value="MFS_MMR_MDR_like"/>
    <property type="match status" value="1"/>
</dbReference>
<dbReference type="Proteomes" id="UP000298347">
    <property type="component" value="Unassembled WGS sequence"/>
</dbReference>
<evidence type="ECO:0000313" key="9">
    <source>
        <dbReference type="Proteomes" id="UP000298347"/>
    </source>
</evidence>
<dbReference type="PROSITE" id="PS50850">
    <property type="entry name" value="MFS"/>
    <property type="match status" value="1"/>
</dbReference>
<dbReference type="Pfam" id="PF07690">
    <property type="entry name" value="MFS_1"/>
    <property type="match status" value="1"/>
</dbReference>
<keyword evidence="5 6" id="KW-0472">Membrane</keyword>
<name>A0A4Z0GNJ1_9BACL</name>
<evidence type="ECO:0000256" key="1">
    <source>
        <dbReference type="ARBA" id="ARBA00004651"/>
    </source>
</evidence>
<protein>
    <submittedName>
        <fullName evidence="8">MFS transporter</fullName>
    </submittedName>
</protein>